<comment type="caution">
    <text evidence="2">The sequence shown here is derived from an EMBL/GenBank/DDBJ whole genome shotgun (WGS) entry which is preliminary data.</text>
</comment>
<gene>
    <name evidence="2" type="ORF">OIH86_12850</name>
</gene>
<feature type="domain" description="DUF7852" evidence="1">
    <location>
        <begin position="46"/>
        <end position="278"/>
    </location>
</feature>
<evidence type="ECO:0000313" key="3">
    <source>
        <dbReference type="Proteomes" id="UP001526147"/>
    </source>
</evidence>
<name>A0ABT3DIP5_9BACI</name>
<dbReference type="EMBL" id="JAOYEY010000038">
    <property type="protein sequence ID" value="MCV9886527.1"/>
    <property type="molecule type" value="Genomic_DNA"/>
</dbReference>
<evidence type="ECO:0000259" key="1">
    <source>
        <dbReference type="Pfam" id="PF25250"/>
    </source>
</evidence>
<dbReference type="Pfam" id="PF25250">
    <property type="entry name" value="DUF7852"/>
    <property type="match status" value="1"/>
</dbReference>
<dbReference type="RefSeq" id="WP_264143098.1">
    <property type="nucleotide sequence ID" value="NZ_JAOYEY010000038.1"/>
</dbReference>
<dbReference type="InterPro" id="IPR057174">
    <property type="entry name" value="DUF7852"/>
</dbReference>
<accession>A0ABT3DIP5</accession>
<reference evidence="2 3" key="1">
    <citation type="submission" date="2022-10" db="EMBL/GenBank/DDBJ databases">
        <title>Draft genome assembly of moderately radiation resistant bacterium Metabacillus halosaccharovorans.</title>
        <authorList>
            <person name="Pal S."/>
            <person name="Gopinathan A."/>
        </authorList>
    </citation>
    <scope>NUCLEOTIDE SEQUENCE [LARGE SCALE GENOMIC DNA]</scope>
    <source>
        <strain evidence="2 3">VITHBRA001</strain>
    </source>
</reference>
<sequence>MLQFTNNKTNPFPLKNQAKVEMNKSTNKLGGSTNYINGKSNSPKIKMTTIPFSSYIHIDSFLHNPIYGNKIKQNIQLFEEKKDDQHVDQQQFTTTTYYQDQPFCKLVSSDIRLMTDLNKKGVKQNQVIETLPNNFTPIHTGQSTSTETVIDFELEDTQVYPKTLLPIVLGEYQTEIVIHTTIPFKKGITNIVDVTKEVVLTNCKFLPTDYSLDSNKMKRHVSKGTLFIEGFIDESIEFIPALNSDQKPPREWIKKICYQIDQVLIIELQLLLLQQQVINSSSSSS</sequence>
<keyword evidence="3" id="KW-1185">Reference proteome</keyword>
<proteinExistence type="predicted"/>
<organism evidence="2 3">
    <name type="scientific">Metabacillus halosaccharovorans</name>
    <dbReference type="NCBI Taxonomy" id="930124"/>
    <lineage>
        <taxon>Bacteria</taxon>
        <taxon>Bacillati</taxon>
        <taxon>Bacillota</taxon>
        <taxon>Bacilli</taxon>
        <taxon>Bacillales</taxon>
        <taxon>Bacillaceae</taxon>
        <taxon>Metabacillus</taxon>
    </lineage>
</organism>
<protein>
    <recommendedName>
        <fullName evidence="1">DUF7852 domain-containing protein</fullName>
    </recommendedName>
</protein>
<dbReference type="NCBIfam" id="NF045793">
    <property type="entry name" value="BC_2427_fam"/>
    <property type="match status" value="1"/>
</dbReference>
<evidence type="ECO:0000313" key="2">
    <source>
        <dbReference type="EMBL" id="MCV9886527.1"/>
    </source>
</evidence>
<dbReference type="Proteomes" id="UP001526147">
    <property type="component" value="Unassembled WGS sequence"/>
</dbReference>